<name>A0ABZ2KIA4_9BACT</name>
<reference evidence="1 2" key="1">
    <citation type="submission" date="2021-12" db="EMBL/GenBank/DDBJ databases">
        <title>Discovery of the Pendulisporaceae a myxobacterial family with distinct sporulation behavior and unique specialized metabolism.</title>
        <authorList>
            <person name="Garcia R."/>
            <person name="Popoff A."/>
            <person name="Bader C.D."/>
            <person name="Loehr J."/>
            <person name="Walesch S."/>
            <person name="Walt C."/>
            <person name="Boldt J."/>
            <person name="Bunk B."/>
            <person name="Haeckl F.J.F.P.J."/>
            <person name="Gunesch A.P."/>
            <person name="Birkelbach J."/>
            <person name="Nuebel U."/>
            <person name="Pietschmann T."/>
            <person name="Bach T."/>
            <person name="Mueller R."/>
        </authorList>
    </citation>
    <scope>NUCLEOTIDE SEQUENCE [LARGE SCALE GENOMIC DNA]</scope>
    <source>
        <strain evidence="1 2">MSr12523</strain>
    </source>
</reference>
<dbReference type="RefSeq" id="WP_394846693.1">
    <property type="nucleotide sequence ID" value="NZ_CP089982.1"/>
</dbReference>
<keyword evidence="2" id="KW-1185">Reference proteome</keyword>
<organism evidence="1 2">
    <name type="scientific">Pendulispora brunnea</name>
    <dbReference type="NCBI Taxonomy" id="2905690"/>
    <lineage>
        <taxon>Bacteria</taxon>
        <taxon>Pseudomonadati</taxon>
        <taxon>Myxococcota</taxon>
        <taxon>Myxococcia</taxon>
        <taxon>Myxococcales</taxon>
        <taxon>Sorangiineae</taxon>
        <taxon>Pendulisporaceae</taxon>
        <taxon>Pendulispora</taxon>
    </lineage>
</organism>
<proteinExistence type="predicted"/>
<sequence>MYEKPKTRSLAFAGLAALIVLASIFVPSRAHAQQRDLLSLPGSKGQLAIDSLMGFRIGAFSGVSYAGPLGFSTQSYKADDVQNNNNEVTTRLTTFWFAPAADYFIIDRLSVGGLLEIASTSRTDKTKTTNGGNTVENETDRPTTTAFTFLPRVGYMFPITSRFAVWPRGGIGYATRQNVVGGGKESFSSLIFSADVPVIFRINETFFVSAAPELTFSLGGEHTLDVNNASRSADASFFQFGLVTGLGVLLDL</sequence>
<gene>
    <name evidence="1" type="ORF">LZC95_04405</name>
</gene>
<dbReference type="SUPFAM" id="SSF56925">
    <property type="entry name" value="OMPA-like"/>
    <property type="match status" value="1"/>
</dbReference>
<dbReference type="InterPro" id="IPR011250">
    <property type="entry name" value="OMP/PagP_B-barrel"/>
</dbReference>
<accession>A0ABZ2KIA4</accession>
<dbReference type="Proteomes" id="UP001379533">
    <property type="component" value="Chromosome"/>
</dbReference>
<evidence type="ECO:0000313" key="1">
    <source>
        <dbReference type="EMBL" id="WXA96081.1"/>
    </source>
</evidence>
<dbReference type="EMBL" id="CP089982">
    <property type="protein sequence ID" value="WXA96081.1"/>
    <property type="molecule type" value="Genomic_DNA"/>
</dbReference>
<evidence type="ECO:0000313" key="2">
    <source>
        <dbReference type="Proteomes" id="UP001379533"/>
    </source>
</evidence>
<protein>
    <submittedName>
        <fullName evidence="1">Outer membrane beta-barrel protein</fullName>
    </submittedName>
</protein>